<protein>
    <recommendedName>
        <fullName evidence="1">Ubiquitin carboxyl-terminal hydrolase</fullName>
        <ecNumber evidence="1">3.4.19.12</ecNumber>
    </recommendedName>
</protein>
<dbReference type="SUPFAM" id="SSF54001">
    <property type="entry name" value="Cysteine proteinases"/>
    <property type="match status" value="1"/>
</dbReference>
<dbReference type="InterPro" id="IPR050164">
    <property type="entry name" value="Peptidase_C19"/>
</dbReference>
<name>A0ABV2AJQ9_9EUKA</name>
<dbReference type="PROSITE" id="PS00972">
    <property type="entry name" value="USP_1"/>
    <property type="match status" value="1"/>
</dbReference>
<dbReference type="PROSITE" id="PS00973">
    <property type="entry name" value="USP_2"/>
    <property type="match status" value="1"/>
</dbReference>
<evidence type="ECO:0000256" key="1">
    <source>
        <dbReference type="RuleBase" id="RU366025"/>
    </source>
</evidence>
<keyword evidence="4" id="KW-1185">Reference proteome</keyword>
<dbReference type="CDD" id="cd02257">
    <property type="entry name" value="Peptidase_C19"/>
    <property type="match status" value="1"/>
</dbReference>
<dbReference type="PANTHER" id="PTHR24006:SF915">
    <property type="entry name" value="UBIQUITIN CARBOXYL-TERMINAL HYDROLASE-RELATED"/>
    <property type="match status" value="1"/>
</dbReference>
<sequence>MNAPRTPEKFKLVLINTENLLRLKNANKPFDLAKIYHSNLGEVTVSFSRDRRAVHSINLTKWIKSIKIDKLSLDKKCKITFISNKNKNIVAEIKFKSNATQFKNTLNRIEAFVQTAQLYIHYSNDGNTKKLKQLPRIFLHEKYSYSPINKLTSAGKIKSGFVETSKLPTSNLFMSPKKFKFDNFVENDNSIKNQNSVENQIFFENDNSIKNQNSVENGNLSNPKKSSKELIKLKIDEEINNKNNKIVSKIDNFLDNGAKNKFKNTQNLRGFVNLGNTCYINSVLQSLLHLKTFCQTLSNKKNFLLKNDNFCFEILKLVQKRQNSQNNGEIFQKTEDILLNVKTKLVKTEPVFADNRQQDAHEFWTTLLNQFSKDFSDKLPEKESPENVCFCFSIRQTVVCTGCEFSRNSVVRNYDLSLNFGDDEKGENSPILSDLKNGGNFGRNKIIYQSVQDMLNSYFQPKMADFSCEKCKNNSVLIKQEIYQNPRILVLHFKRFCFEKQNGQYFRAIKLHNSVQIDRKIDLANFSQKMGQKNRYDLRSVIHHRGQTVESGHYVADVLAGKDKNWFCFDDENVQNIDVSTLDQKDRRKSCYILFYELDDNF</sequence>
<evidence type="ECO:0000313" key="4">
    <source>
        <dbReference type="Proteomes" id="UP001439008"/>
    </source>
</evidence>
<dbReference type="PANTHER" id="PTHR24006">
    <property type="entry name" value="UBIQUITIN CARBOXYL-TERMINAL HYDROLASE"/>
    <property type="match status" value="1"/>
</dbReference>
<dbReference type="InterPro" id="IPR038765">
    <property type="entry name" value="Papain-like_cys_pep_sf"/>
</dbReference>
<dbReference type="Pfam" id="PF00443">
    <property type="entry name" value="UCH"/>
    <property type="match status" value="1"/>
</dbReference>
<dbReference type="Proteomes" id="UP001439008">
    <property type="component" value="Unassembled WGS sequence"/>
</dbReference>
<comment type="catalytic activity">
    <reaction evidence="1">
        <text>Thiol-dependent hydrolysis of ester, thioester, amide, peptide and isopeptide bonds formed by the C-terminal Gly of ubiquitin (a 76-residue protein attached to proteins as an intracellular targeting signal).</text>
        <dbReference type="EC" id="3.4.19.12"/>
    </reaction>
</comment>
<comment type="caution">
    <text evidence="3">The sequence shown here is derived from an EMBL/GenBank/DDBJ whole genome shotgun (WGS) entry which is preliminary data.</text>
</comment>
<evidence type="ECO:0000259" key="2">
    <source>
        <dbReference type="PROSITE" id="PS50235"/>
    </source>
</evidence>
<evidence type="ECO:0000313" key="3">
    <source>
        <dbReference type="EMBL" id="MES1919905.1"/>
    </source>
</evidence>
<organism evidence="3 4">
    <name type="scientific">Bonamia ostreae</name>
    <dbReference type="NCBI Taxonomy" id="126728"/>
    <lineage>
        <taxon>Eukaryota</taxon>
        <taxon>Sar</taxon>
        <taxon>Rhizaria</taxon>
        <taxon>Endomyxa</taxon>
        <taxon>Ascetosporea</taxon>
        <taxon>Haplosporida</taxon>
        <taxon>Bonamia</taxon>
    </lineage>
</organism>
<feature type="domain" description="USP" evidence="2">
    <location>
        <begin position="269"/>
        <end position="599"/>
    </location>
</feature>
<keyword evidence="1" id="KW-0833">Ubl conjugation pathway</keyword>
<keyword evidence="1" id="KW-0788">Thiol protease</keyword>
<proteinExistence type="inferred from homology"/>
<gene>
    <name evidence="3" type="ORF">MHBO_001651</name>
</gene>
<keyword evidence="1" id="KW-0645">Protease</keyword>
<comment type="similarity">
    <text evidence="1">Belongs to the peptidase C19 family.</text>
</comment>
<dbReference type="Gene3D" id="3.90.70.10">
    <property type="entry name" value="Cysteine proteinases"/>
    <property type="match status" value="1"/>
</dbReference>
<keyword evidence="1" id="KW-0378">Hydrolase</keyword>
<dbReference type="EC" id="3.4.19.12" evidence="1"/>
<dbReference type="InterPro" id="IPR001394">
    <property type="entry name" value="Peptidase_C19_UCH"/>
</dbReference>
<dbReference type="EMBL" id="JBDODL010000439">
    <property type="protein sequence ID" value="MES1919905.1"/>
    <property type="molecule type" value="Genomic_DNA"/>
</dbReference>
<reference evidence="3 4" key="1">
    <citation type="journal article" date="2024" name="BMC Biol.">
        <title>Comparative genomics of Ascetosporea gives new insight into the evolutionary basis for animal parasitism in Rhizaria.</title>
        <authorList>
            <person name="Hiltunen Thoren M."/>
            <person name="Onut-Brannstrom I."/>
            <person name="Alfjorden A."/>
            <person name="Peckova H."/>
            <person name="Swords F."/>
            <person name="Hooper C."/>
            <person name="Holzer A.S."/>
            <person name="Bass D."/>
            <person name="Burki F."/>
        </authorList>
    </citation>
    <scope>NUCLEOTIDE SEQUENCE [LARGE SCALE GENOMIC DNA]</scope>
    <source>
        <strain evidence="3">20-A016</strain>
    </source>
</reference>
<dbReference type="PROSITE" id="PS50235">
    <property type="entry name" value="USP_3"/>
    <property type="match status" value="1"/>
</dbReference>
<dbReference type="InterPro" id="IPR028889">
    <property type="entry name" value="USP"/>
</dbReference>
<accession>A0ABV2AJQ9</accession>
<dbReference type="InterPro" id="IPR018200">
    <property type="entry name" value="USP_CS"/>
</dbReference>